<dbReference type="InterPro" id="IPR036396">
    <property type="entry name" value="Cyt_P450_sf"/>
</dbReference>
<keyword evidence="7 10" id="KW-0408">Iron</keyword>
<dbReference type="InterPro" id="IPR051103">
    <property type="entry name" value="Plant_metabolite_P450s"/>
</dbReference>
<evidence type="ECO:0000313" key="13">
    <source>
        <dbReference type="EMBL" id="CAG1863435.1"/>
    </source>
</evidence>
<evidence type="ECO:0000256" key="10">
    <source>
        <dbReference type="PIRSR" id="PIRSR602401-1"/>
    </source>
</evidence>
<keyword evidence="3 12" id="KW-0812">Transmembrane</keyword>
<dbReference type="InterPro" id="IPR017972">
    <property type="entry name" value="Cyt_P450_CS"/>
</dbReference>
<dbReference type="PANTHER" id="PTHR24298:SF800">
    <property type="entry name" value="CYTOCHROME P450 89A2-RELATED"/>
    <property type="match status" value="1"/>
</dbReference>
<protein>
    <submittedName>
        <fullName evidence="13">(wild Malaysian banana) hypothetical protein</fullName>
    </submittedName>
</protein>
<dbReference type="AlphaFoldDB" id="A0A804L3S9"/>
<dbReference type="GO" id="GO:0016709">
    <property type="term" value="F:oxidoreductase activity, acting on paired donors, with incorporation or reduction of molecular oxygen, NAD(P)H as one donor, and incorporation of one atom of oxygen"/>
    <property type="evidence" value="ECO:0000318"/>
    <property type="project" value="GO_Central"/>
</dbReference>
<dbReference type="FunCoup" id="A0A804L3S9">
    <property type="interactions" value="184"/>
</dbReference>
<dbReference type="Gene3D" id="1.10.630.10">
    <property type="entry name" value="Cytochrome P450"/>
    <property type="match status" value="1"/>
</dbReference>
<dbReference type="InterPro" id="IPR002401">
    <property type="entry name" value="Cyt_P450_E_grp-I"/>
</dbReference>
<sequence length="535" mass="60532">MRHLLSITHTTRIQAISRENTTLIMETTWVLLSLSLSLCVALAFLLKPNKCKRRLPPGPPAVPLLGNLLWLNHSLTDIEAVLRDLRPRYGPIVTLRIASRTSIFVSDPHLAHKALVEHGAAFADRPTPLPASRFLSNDRHNITTASYGPVWRLLRRNLVSETLHPSRTKLFAGARAWVLGVLTSKLRAEADREAAGVVVMETFQFSMFCLLVLMCFGEKLDEEAVTAIEVATRDLLLFSSQLNAFAFLPRIGKYLLRRKWNTVLELRQRQKDRFLPLIRARREHKMTKQDGNERFVHSYVDSLLDVEIAEEGGRKLTDDELVGLCSEFMNAGTDTTSTALQWIMAELVRHPEVQERLWQEVVAVAGSESEEVREEDLHRMPYLKAVVMEGLRRHPPAHFVLPHAVSEEVTLAGYDIPKGATVNFMVAEMGWDEGVWEEPLEFKPERFLEGGAGHGVDVTGSREIKMMPFGVGRRVCAGLGLAMLHLEYFVANLVKEFEWKAVAGEEVDLSEKTEFTVVMKHPLRALLLPRKKNKY</sequence>
<evidence type="ECO:0000256" key="12">
    <source>
        <dbReference type="SAM" id="Phobius"/>
    </source>
</evidence>
<dbReference type="Pfam" id="PF00067">
    <property type="entry name" value="p450"/>
    <property type="match status" value="1"/>
</dbReference>
<keyword evidence="6 11" id="KW-0560">Oxidoreductase</keyword>
<proteinExistence type="inferred from homology"/>
<evidence type="ECO:0000256" key="7">
    <source>
        <dbReference type="ARBA" id="ARBA00023004"/>
    </source>
</evidence>
<evidence type="ECO:0000256" key="1">
    <source>
        <dbReference type="ARBA" id="ARBA00004167"/>
    </source>
</evidence>
<dbReference type="PANTHER" id="PTHR24298">
    <property type="entry name" value="FLAVONOID 3'-MONOOXYGENASE-RELATED"/>
    <property type="match status" value="1"/>
</dbReference>
<gene>
    <name evidence="13" type="ORF">GSMUA_21930.1</name>
</gene>
<dbReference type="GO" id="GO:0016020">
    <property type="term" value="C:membrane"/>
    <property type="evidence" value="ECO:0000318"/>
    <property type="project" value="GO_Central"/>
</dbReference>
<dbReference type="Proteomes" id="UP000012960">
    <property type="component" value="Unplaced"/>
</dbReference>
<keyword evidence="9 12" id="KW-0472">Membrane</keyword>
<dbReference type="EMBL" id="HG996475">
    <property type="protein sequence ID" value="CAG1863435.1"/>
    <property type="molecule type" value="Genomic_DNA"/>
</dbReference>
<comment type="cofactor">
    <cofactor evidence="10">
        <name>heme</name>
        <dbReference type="ChEBI" id="CHEBI:30413"/>
    </cofactor>
</comment>
<feature type="binding site" description="axial binding residue" evidence="10">
    <location>
        <position position="476"/>
    </location>
    <ligand>
        <name>heme</name>
        <dbReference type="ChEBI" id="CHEBI:30413"/>
    </ligand>
    <ligandPart>
        <name>Fe</name>
        <dbReference type="ChEBI" id="CHEBI:18248"/>
    </ligandPart>
</feature>
<keyword evidence="5 12" id="KW-1133">Transmembrane helix</keyword>
<organism evidence="14 15">
    <name type="scientific">Musa acuminata subsp. malaccensis</name>
    <name type="common">Wild banana</name>
    <name type="synonym">Musa malaccensis</name>
    <dbReference type="NCBI Taxonomy" id="214687"/>
    <lineage>
        <taxon>Eukaryota</taxon>
        <taxon>Viridiplantae</taxon>
        <taxon>Streptophyta</taxon>
        <taxon>Embryophyta</taxon>
        <taxon>Tracheophyta</taxon>
        <taxon>Spermatophyta</taxon>
        <taxon>Magnoliopsida</taxon>
        <taxon>Liliopsida</taxon>
        <taxon>Zingiberales</taxon>
        <taxon>Musaceae</taxon>
        <taxon>Musa</taxon>
    </lineage>
</organism>
<dbReference type="FunFam" id="1.10.630.10:FF:000012">
    <property type="entry name" value="Cytochrome P450 family protein"/>
    <property type="match status" value="1"/>
</dbReference>
<dbReference type="InterPro" id="IPR001128">
    <property type="entry name" value="Cyt_P450"/>
</dbReference>
<dbReference type="PRINTS" id="PR00463">
    <property type="entry name" value="EP450I"/>
</dbReference>
<dbReference type="EnsemblPlants" id="Ma11_t03400.1">
    <property type="protein sequence ID" value="Ma11_p03400.1"/>
    <property type="gene ID" value="Ma11_g03400"/>
</dbReference>
<evidence type="ECO:0000256" key="3">
    <source>
        <dbReference type="ARBA" id="ARBA00022692"/>
    </source>
</evidence>
<evidence type="ECO:0000256" key="5">
    <source>
        <dbReference type="ARBA" id="ARBA00022989"/>
    </source>
</evidence>
<keyword evidence="15" id="KW-1185">Reference proteome</keyword>
<evidence type="ECO:0000313" key="14">
    <source>
        <dbReference type="EnsemblPlants" id="Ma11_p03400.1"/>
    </source>
</evidence>
<evidence type="ECO:0000256" key="2">
    <source>
        <dbReference type="ARBA" id="ARBA00022617"/>
    </source>
</evidence>
<keyword evidence="8 11" id="KW-0503">Monooxygenase</keyword>
<dbReference type="PROSITE" id="PS00086">
    <property type="entry name" value="CYTOCHROME_P450"/>
    <property type="match status" value="1"/>
</dbReference>
<evidence type="ECO:0000256" key="8">
    <source>
        <dbReference type="ARBA" id="ARBA00023033"/>
    </source>
</evidence>
<dbReference type="OMA" id="ETWRIFF"/>
<dbReference type="CDD" id="cd11075">
    <property type="entry name" value="CYP77_89"/>
    <property type="match status" value="1"/>
</dbReference>
<dbReference type="PRINTS" id="PR00385">
    <property type="entry name" value="P450"/>
</dbReference>
<dbReference type="GO" id="GO:0020037">
    <property type="term" value="F:heme binding"/>
    <property type="evidence" value="ECO:0007669"/>
    <property type="project" value="InterPro"/>
</dbReference>
<reference evidence="13" key="1">
    <citation type="submission" date="2021-03" db="EMBL/GenBank/DDBJ databases">
        <authorList>
            <consortium name="Genoscope - CEA"/>
            <person name="William W."/>
        </authorList>
    </citation>
    <scope>NUCLEOTIDE SEQUENCE</scope>
    <source>
        <strain evidence="13">Doubled-haploid Pahang</strain>
    </source>
</reference>
<evidence type="ECO:0000256" key="11">
    <source>
        <dbReference type="RuleBase" id="RU000461"/>
    </source>
</evidence>
<evidence type="ECO:0000256" key="4">
    <source>
        <dbReference type="ARBA" id="ARBA00022723"/>
    </source>
</evidence>
<dbReference type="InParanoid" id="A0A804L3S9"/>
<feature type="transmembrane region" description="Helical" evidence="12">
    <location>
        <begin position="27"/>
        <end position="46"/>
    </location>
</feature>
<reference evidence="14" key="2">
    <citation type="submission" date="2021-05" db="UniProtKB">
        <authorList>
            <consortium name="EnsemblPlants"/>
        </authorList>
    </citation>
    <scope>IDENTIFICATION</scope>
    <source>
        <strain evidence="14">subsp. malaccensis</strain>
    </source>
</reference>
<name>A0A804L3S9_MUSAM</name>
<keyword evidence="2 10" id="KW-0349">Heme</keyword>
<dbReference type="GO" id="GO:0005506">
    <property type="term" value="F:iron ion binding"/>
    <property type="evidence" value="ECO:0007669"/>
    <property type="project" value="InterPro"/>
</dbReference>
<evidence type="ECO:0000313" key="15">
    <source>
        <dbReference type="Proteomes" id="UP000012960"/>
    </source>
</evidence>
<accession>A0A804L3S9</accession>
<dbReference type="Gramene" id="Ma11_t03400.1">
    <property type="protein sequence ID" value="Ma11_p03400.1"/>
    <property type="gene ID" value="Ma11_g03400"/>
</dbReference>
<dbReference type="SUPFAM" id="SSF48264">
    <property type="entry name" value="Cytochrome P450"/>
    <property type="match status" value="1"/>
</dbReference>
<keyword evidence="4 10" id="KW-0479">Metal-binding</keyword>
<evidence type="ECO:0000256" key="9">
    <source>
        <dbReference type="ARBA" id="ARBA00023136"/>
    </source>
</evidence>
<comment type="similarity">
    <text evidence="11">Belongs to the cytochrome P450 family.</text>
</comment>
<evidence type="ECO:0000256" key="6">
    <source>
        <dbReference type="ARBA" id="ARBA00023002"/>
    </source>
</evidence>
<comment type="subcellular location">
    <subcellularLocation>
        <location evidence="1">Membrane</location>
        <topology evidence="1">Single-pass membrane protein</topology>
    </subcellularLocation>
</comment>